<dbReference type="EMBL" id="AUWU02000008">
    <property type="protein sequence ID" value="KAH0569805.1"/>
    <property type="molecule type" value="Genomic_DNA"/>
</dbReference>
<accession>A0A9P8LKL0</accession>
<sequence length="239" mass="27078">MKNCWWVVGVNVQGQVWSARDAKYKIYWHDNFTFSKLVQRAGAGNRCDTSKQALASSAIPECGRQRTQVWQYRNTERVHQASGPESCRHGLGHMAALLLTVCSKQPPKVAKRLNTQLKHAAPRSFDGTSSWGWWHQGWQDGAVCVRREHPGAQQQGVMKPMAEHAYIFDPALPLRRLAPKQMVKACQWCEGQVGFARLQGCQLNACNGFTLDEQATDKNIRLPVLNSRHPPPYRSQWCI</sequence>
<evidence type="ECO:0000313" key="2">
    <source>
        <dbReference type="Proteomes" id="UP000018208"/>
    </source>
</evidence>
<dbReference type="RefSeq" id="XP_067760578.1">
    <property type="nucleotide sequence ID" value="XM_067911556.1"/>
</dbReference>
<dbReference type="KEGG" id="ssao:94301797"/>
<name>A0A9P8LKL0_9EUKA</name>
<dbReference type="Proteomes" id="UP000018208">
    <property type="component" value="Unassembled WGS sequence"/>
</dbReference>
<protein>
    <submittedName>
        <fullName evidence="1">Uncharacterized protein</fullName>
    </submittedName>
</protein>
<organism evidence="1 2">
    <name type="scientific">Spironucleus salmonicida</name>
    <dbReference type="NCBI Taxonomy" id="348837"/>
    <lineage>
        <taxon>Eukaryota</taxon>
        <taxon>Metamonada</taxon>
        <taxon>Diplomonadida</taxon>
        <taxon>Hexamitidae</taxon>
        <taxon>Hexamitinae</taxon>
        <taxon>Spironucleus</taxon>
    </lineage>
</organism>
<proteinExistence type="predicted"/>
<reference evidence="1 2" key="1">
    <citation type="journal article" date="2014" name="PLoS Genet.">
        <title>The Genome of Spironucleus salmonicida Highlights a Fish Pathogen Adapted to Fluctuating Environments.</title>
        <authorList>
            <person name="Xu F."/>
            <person name="Jerlstrom-Hultqvist J."/>
            <person name="Einarsson E."/>
            <person name="Astvaldsson A."/>
            <person name="Svard S.G."/>
            <person name="Andersson J.O."/>
        </authorList>
    </citation>
    <scope>NUCLEOTIDE SEQUENCE [LARGE SCALE GENOMIC DNA]</scope>
    <source>
        <strain evidence="1 2">ATCC 50377</strain>
    </source>
</reference>
<evidence type="ECO:0000313" key="1">
    <source>
        <dbReference type="EMBL" id="KAH0569805.1"/>
    </source>
</evidence>
<dbReference type="AlphaFoldDB" id="A0A9P8LKL0"/>
<keyword evidence="2" id="KW-1185">Reference proteome</keyword>
<comment type="caution">
    <text evidence="1">The sequence shown here is derived from an EMBL/GenBank/DDBJ whole genome shotgun (WGS) entry which is preliminary data.</text>
</comment>
<dbReference type="GeneID" id="94301797"/>
<gene>
    <name evidence="1" type="ORF">SS50377_27774</name>
</gene>